<comment type="caution">
    <text evidence="2">The sequence shown here is derived from an EMBL/GenBank/DDBJ whole genome shotgun (WGS) entry which is preliminary data.</text>
</comment>
<keyword evidence="1" id="KW-1133">Transmembrane helix</keyword>
<accession>A0A917CGR9</accession>
<keyword evidence="3" id="KW-1185">Reference proteome</keyword>
<evidence type="ECO:0000256" key="1">
    <source>
        <dbReference type="SAM" id="Phobius"/>
    </source>
</evidence>
<organism evidence="2 3">
    <name type="scientific">Paenibacillus abyssi</name>
    <dbReference type="NCBI Taxonomy" id="1340531"/>
    <lineage>
        <taxon>Bacteria</taxon>
        <taxon>Bacillati</taxon>
        <taxon>Bacillota</taxon>
        <taxon>Bacilli</taxon>
        <taxon>Bacillales</taxon>
        <taxon>Paenibacillaceae</taxon>
        <taxon>Paenibacillus</taxon>
    </lineage>
</organism>
<reference evidence="2" key="1">
    <citation type="journal article" date="2014" name="Int. J. Syst. Evol. Microbiol.">
        <title>Complete genome sequence of Corynebacterium casei LMG S-19264T (=DSM 44701T), isolated from a smear-ripened cheese.</title>
        <authorList>
            <consortium name="US DOE Joint Genome Institute (JGI-PGF)"/>
            <person name="Walter F."/>
            <person name="Albersmeier A."/>
            <person name="Kalinowski J."/>
            <person name="Ruckert C."/>
        </authorList>
    </citation>
    <scope>NUCLEOTIDE SEQUENCE</scope>
    <source>
        <strain evidence="2">CGMCC 1.12987</strain>
    </source>
</reference>
<keyword evidence="1" id="KW-0812">Transmembrane</keyword>
<dbReference type="Proteomes" id="UP000644756">
    <property type="component" value="Unassembled WGS sequence"/>
</dbReference>
<sequence length="59" mass="6720">MIERIFGLGSGSTVTEAMMWRWAEAHPYLFTIIKVSDPYIIVAVAFIGYTVVKRITGRR</sequence>
<name>A0A917CGR9_9BACL</name>
<gene>
    <name evidence="2" type="ORF">GCM10010916_01630</name>
</gene>
<protein>
    <submittedName>
        <fullName evidence="2">Uncharacterized protein</fullName>
    </submittedName>
</protein>
<dbReference type="EMBL" id="BMGR01000001">
    <property type="protein sequence ID" value="GGF87989.1"/>
    <property type="molecule type" value="Genomic_DNA"/>
</dbReference>
<proteinExistence type="predicted"/>
<evidence type="ECO:0000313" key="2">
    <source>
        <dbReference type="EMBL" id="GGF87989.1"/>
    </source>
</evidence>
<dbReference type="AlphaFoldDB" id="A0A917CGR9"/>
<evidence type="ECO:0000313" key="3">
    <source>
        <dbReference type="Proteomes" id="UP000644756"/>
    </source>
</evidence>
<reference evidence="2" key="2">
    <citation type="submission" date="2020-09" db="EMBL/GenBank/DDBJ databases">
        <authorList>
            <person name="Sun Q."/>
            <person name="Zhou Y."/>
        </authorList>
    </citation>
    <scope>NUCLEOTIDE SEQUENCE</scope>
    <source>
        <strain evidence="2">CGMCC 1.12987</strain>
    </source>
</reference>
<feature type="transmembrane region" description="Helical" evidence="1">
    <location>
        <begin position="28"/>
        <end position="52"/>
    </location>
</feature>
<dbReference type="RefSeq" id="WP_188528084.1">
    <property type="nucleotide sequence ID" value="NZ_BMGR01000001.1"/>
</dbReference>
<keyword evidence="1" id="KW-0472">Membrane</keyword>